<dbReference type="GeneTree" id="ENSGT00390000007890"/>
<dbReference type="Proteomes" id="UP000233020">
    <property type="component" value="Unplaced"/>
</dbReference>
<evidence type="ECO:0000313" key="12">
    <source>
        <dbReference type="Ensembl" id="ENSANAP00000024385.1"/>
    </source>
</evidence>
<dbReference type="GO" id="GO:0006886">
    <property type="term" value="P:intracellular protein transport"/>
    <property type="evidence" value="ECO:0007669"/>
    <property type="project" value="InterPro"/>
</dbReference>
<comment type="function">
    <text evidence="10">tRNA nucleus export receptor which facilitates tRNA translocation across the nuclear pore complex.</text>
</comment>
<evidence type="ECO:0000256" key="3">
    <source>
        <dbReference type="ARBA" id="ARBA00022448"/>
    </source>
</evidence>
<keyword evidence="5 10" id="KW-0820">tRNA-binding</keyword>
<dbReference type="InterPro" id="IPR001494">
    <property type="entry name" value="Importin-beta_N"/>
</dbReference>
<dbReference type="SMART" id="SM00913">
    <property type="entry name" value="IBN_N"/>
    <property type="match status" value="1"/>
</dbReference>
<dbReference type="PANTHER" id="PTHR15952">
    <property type="entry name" value="EXPORTIN-T/LOS1"/>
    <property type="match status" value="1"/>
</dbReference>
<dbReference type="Gene3D" id="1.25.10.10">
    <property type="entry name" value="Leucine-rich Repeat Variant"/>
    <property type="match status" value="1"/>
</dbReference>
<reference evidence="12" key="2">
    <citation type="submission" date="2025-09" db="UniProtKB">
        <authorList>
            <consortium name="Ensembl"/>
        </authorList>
    </citation>
    <scope>IDENTIFICATION</scope>
</reference>
<accession>A0A2K5DTT9</accession>
<dbReference type="InterPro" id="IPR045546">
    <property type="entry name" value="Exportin-T_C"/>
</dbReference>
<dbReference type="SUPFAM" id="SSF48371">
    <property type="entry name" value="ARM repeat"/>
    <property type="match status" value="1"/>
</dbReference>
<proteinExistence type="inferred from homology"/>
<evidence type="ECO:0000256" key="6">
    <source>
        <dbReference type="ARBA" id="ARBA00022884"/>
    </source>
</evidence>
<keyword evidence="6 10" id="KW-0694">RNA-binding</keyword>
<dbReference type="GO" id="GO:0016363">
    <property type="term" value="C:nuclear matrix"/>
    <property type="evidence" value="ECO:0007669"/>
    <property type="project" value="TreeGrafter"/>
</dbReference>
<dbReference type="Pfam" id="PF19282">
    <property type="entry name" value="Exportin-T"/>
    <property type="match status" value="1"/>
</dbReference>
<name>A0A2K5DTT9_AOTNA</name>
<sequence length="650" mass="74757">MDEQALLGLNPNADSDFRQRTLAYFEQLKISPDAWQVCAEALAQRTYSDDHVKFFCFQVLEHQVKYKYSELTTVQQQLIRETLVSWLQNISLNGPSFFFFFFDILSVVDLNPRGVDLYLRIRMAIDSELVDRDVVHTSEEARRNTLIKDTVREQCIPNLVESWYQILQNYQYTNSEVTCQCLEVVGTYVSWIDLSFIANDRFINMPLGHMSIEVLREEACDCLFEVVNKGMDSVDKMKLVESLCQVLQSAGFFSVDQVEDVDFLARFSKLVNGMGQSLIVSCSKLIKNGDIKNAQEALQAIETKVALMLQLLIHEDDDISSNIIGFCYDYLRILKQLTVLSDQQKANVEAIMLAVMKKLTYDEEYNFENQGEDEAMFIEYRKRLKLLLDRLAQVSPELLLASVRRVFSSTLQNWQTTRFMEVEVAVRLLYMAEALPVSHGAHFSGDVSNASALQDMIRTLVTSGVSSYQHTSVMFEFFETIVRYEKFFTVEPQHIPRVLMAFLDHRGLRHSSAKVRSRTAYLFCRFVKSLNKQMNPFIEDILNRIQDLLELSPLENGHQSLLSSDDQVFIYETAGVLICSSREQSPKDWISLCLLHDQEFQLIIYKEAVFVCPYYCSICFGIFCKMGVIFLIQVCNNKTSCLHASSDCSV</sequence>
<dbReference type="PANTHER" id="PTHR15952:SF11">
    <property type="entry name" value="EXPORTIN-T"/>
    <property type="match status" value="1"/>
</dbReference>
<dbReference type="InterPro" id="IPR016024">
    <property type="entry name" value="ARM-type_fold"/>
</dbReference>
<dbReference type="GO" id="GO:0005643">
    <property type="term" value="C:nuclear pore"/>
    <property type="evidence" value="ECO:0007669"/>
    <property type="project" value="TreeGrafter"/>
</dbReference>
<evidence type="ECO:0000256" key="4">
    <source>
        <dbReference type="ARBA" id="ARBA00022490"/>
    </source>
</evidence>
<evidence type="ECO:0000256" key="10">
    <source>
        <dbReference type="RuleBase" id="RU366037"/>
    </source>
</evidence>
<organism evidence="12 13">
    <name type="scientific">Aotus nancymaae</name>
    <name type="common">Ma's night monkey</name>
    <dbReference type="NCBI Taxonomy" id="37293"/>
    <lineage>
        <taxon>Eukaryota</taxon>
        <taxon>Metazoa</taxon>
        <taxon>Chordata</taxon>
        <taxon>Craniata</taxon>
        <taxon>Vertebrata</taxon>
        <taxon>Euteleostomi</taxon>
        <taxon>Mammalia</taxon>
        <taxon>Eutheria</taxon>
        <taxon>Euarchontoglires</taxon>
        <taxon>Primates</taxon>
        <taxon>Haplorrhini</taxon>
        <taxon>Platyrrhini</taxon>
        <taxon>Aotidae</taxon>
        <taxon>Aotus</taxon>
    </lineage>
</organism>
<dbReference type="InterPro" id="IPR040017">
    <property type="entry name" value="XPOT"/>
</dbReference>
<dbReference type="Pfam" id="PF08389">
    <property type="entry name" value="Xpo1"/>
    <property type="match status" value="1"/>
</dbReference>
<keyword evidence="7 10" id="KW-0539">Nucleus</keyword>
<dbReference type="Pfam" id="PF03810">
    <property type="entry name" value="IBN_N"/>
    <property type="match status" value="1"/>
</dbReference>
<reference evidence="12" key="1">
    <citation type="submission" date="2025-08" db="UniProtKB">
        <authorList>
            <consortium name="Ensembl"/>
        </authorList>
    </citation>
    <scope>IDENTIFICATION</scope>
</reference>
<keyword evidence="4 10" id="KW-0963">Cytoplasm</keyword>
<protein>
    <recommendedName>
        <fullName evidence="2 10">Exportin-T</fullName>
    </recommendedName>
    <alternativeName>
        <fullName evidence="8 10">Exportin(tRNA)</fullName>
    </alternativeName>
    <alternativeName>
        <fullName evidence="9 10">tRNA exportin</fullName>
    </alternativeName>
</protein>
<dbReference type="GO" id="GO:0031267">
    <property type="term" value="F:small GTPase binding"/>
    <property type="evidence" value="ECO:0007669"/>
    <property type="project" value="InterPro"/>
</dbReference>
<evidence type="ECO:0000256" key="5">
    <source>
        <dbReference type="ARBA" id="ARBA00022555"/>
    </source>
</evidence>
<comment type="subcellular location">
    <subcellularLocation>
        <location evidence="1 10">Cytoplasm</location>
    </subcellularLocation>
    <subcellularLocation>
        <location evidence="10">Nucleus</location>
    </subcellularLocation>
    <text evidence="10">Shuttles between the nucleus and the cytoplasm.</text>
</comment>
<keyword evidence="3 10" id="KW-0813">Transport</keyword>
<dbReference type="GO" id="GO:0071528">
    <property type="term" value="P:tRNA re-export from nucleus"/>
    <property type="evidence" value="ECO:0007669"/>
    <property type="project" value="UniProtKB-UniRule"/>
</dbReference>
<dbReference type="Ensembl" id="ENSANAT00000042304.1">
    <property type="protein sequence ID" value="ENSANAP00000024385.1"/>
    <property type="gene ID" value="ENSANAG00000029914.1"/>
</dbReference>
<dbReference type="GO" id="GO:0000049">
    <property type="term" value="F:tRNA binding"/>
    <property type="evidence" value="ECO:0007669"/>
    <property type="project" value="UniProtKB-UniRule"/>
</dbReference>
<feature type="domain" description="Importin N-terminal" evidence="11">
    <location>
        <begin position="21"/>
        <end position="89"/>
    </location>
</feature>
<comment type="similarity">
    <text evidence="10">Belongs to the exportin family.</text>
</comment>
<dbReference type="AlphaFoldDB" id="A0A2K5DTT9"/>
<dbReference type="InterPro" id="IPR013598">
    <property type="entry name" value="Exportin-1/Importin-b-like"/>
</dbReference>
<evidence type="ECO:0000256" key="9">
    <source>
        <dbReference type="ARBA" id="ARBA00032199"/>
    </source>
</evidence>
<evidence type="ECO:0000313" key="13">
    <source>
        <dbReference type="Proteomes" id="UP000233020"/>
    </source>
</evidence>
<evidence type="ECO:0000259" key="11">
    <source>
        <dbReference type="SMART" id="SM00913"/>
    </source>
</evidence>
<dbReference type="GO" id="GO:0005737">
    <property type="term" value="C:cytoplasm"/>
    <property type="evidence" value="ECO:0007669"/>
    <property type="project" value="UniProtKB-SubCell"/>
</dbReference>
<evidence type="ECO:0000256" key="2">
    <source>
        <dbReference type="ARBA" id="ARBA00018928"/>
    </source>
</evidence>
<evidence type="ECO:0000256" key="8">
    <source>
        <dbReference type="ARBA" id="ARBA00029784"/>
    </source>
</evidence>
<evidence type="ECO:0000256" key="7">
    <source>
        <dbReference type="ARBA" id="ARBA00023242"/>
    </source>
</evidence>
<evidence type="ECO:0000256" key="1">
    <source>
        <dbReference type="ARBA" id="ARBA00004496"/>
    </source>
</evidence>
<keyword evidence="13" id="KW-1185">Reference proteome</keyword>
<dbReference type="InterPro" id="IPR011989">
    <property type="entry name" value="ARM-like"/>
</dbReference>